<dbReference type="AlphaFoldDB" id="M4NH19"/>
<dbReference type="eggNOG" id="COG0397">
    <property type="taxonomic scope" value="Bacteria"/>
</dbReference>
<gene>
    <name evidence="1" type="ORF">R2APBS1_3173</name>
</gene>
<dbReference type="STRING" id="666685.R2APBS1_3173"/>
<dbReference type="KEGG" id="rhd:R2APBS1_3173"/>
<dbReference type="EMBL" id="CP003470">
    <property type="protein sequence ID" value="AGG90245.1"/>
    <property type="molecule type" value="Genomic_DNA"/>
</dbReference>
<proteinExistence type="predicted"/>
<name>M4NH19_9GAMM</name>
<dbReference type="HOGENOM" id="CLU_472405_0_0_6"/>
<protein>
    <recommendedName>
        <fullName evidence="3">MchC protein</fullName>
    </recommendedName>
</protein>
<organism evidence="1 2">
    <name type="scientific">Rhodanobacter denitrificans</name>
    <dbReference type="NCBI Taxonomy" id="666685"/>
    <lineage>
        <taxon>Bacteria</taxon>
        <taxon>Pseudomonadati</taxon>
        <taxon>Pseudomonadota</taxon>
        <taxon>Gammaproteobacteria</taxon>
        <taxon>Lysobacterales</taxon>
        <taxon>Rhodanobacteraceae</taxon>
        <taxon>Rhodanobacter</taxon>
    </lineage>
</organism>
<dbReference type="RefSeq" id="WP_015448640.1">
    <property type="nucleotide sequence ID" value="NC_020541.1"/>
</dbReference>
<reference evidence="1 2" key="1">
    <citation type="submission" date="2012-04" db="EMBL/GenBank/DDBJ databases">
        <title>Complete genome of Rhodanobacter sp. 2APBS1.</title>
        <authorList>
            <consortium name="US DOE Joint Genome Institute"/>
            <person name="Huntemann M."/>
            <person name="Wei C.-L."/>
            <person name="Han J."/>
            <person name="Detter J.C."/>
            <person name="Han C."/>
            <person name="Tapia R."/>
            <person name="Munk A.C.C."/>
            <person name="Chen A."/>
            <person name="Krypides N."/>
            <person name="Mavromatis K."/>
            <person name="Markowitz V."/>
            <person name="Szeto E."/>
            <person name="Ivanova N."/>
            <person name="Mikhailova N."/>
            <person name="Ovchinnikova G."/>
            <person name="Pagani I."/>
            <person name="Pati A."/>
            <person name="Goodwin L."/>
            <person name="Peters L."/>
            <person name="Pitluck S."/>
            <person name="Woyke T."/>
            <person name="Prakash O."/>
            <person name="Elkins J."/>
            <person name="Brown S."/>
            <person name="Palumbo A."/>
            <person name="Hemme C."/>
            <person name="Zhou J."/>
            <person name="Watson D."/>
            <person name="Jardine P."/>
            <person name="Kostka J."/>
            <person name="Green S."/>
        </authorList>
    </citation>
    <scope>NUCLEOTIDE SEQUENCE [LARGE SCALE GENOMIC DNA]</scope>
    <source>
        <strain evidence="1 2">2APBS1</strain>
    </source>
</reference>
<accession>M4NH19</accession>
<dbReference type="OrthoDB" id="8482295at2"/>
<evidence type="ECO:0000313" key="2">
    <source>
        <dbReference type="Proteomes" id="UP000011859"/>
    </source>
</evidence>
<keyword evidence="2" id="KW-1185">Reference proteome</keyword>
<dbReference type="Proteomes" id="UP000011859">
    <property type="component" value="Chromosome"/>
</dbReference>
<evidence type="ECO:0000313" key="1">
    <source>
        <dbReference type="EMBL" id="AGG90245.1"/>
    </source>
</evidence>
<sequence length="577" mass="63657">MRDLSMLSPNDTHLFFDAQRGHIPVSMSRLPEARVVWVNQRAMGDDPAFAACGGTLAAYRAHLLCACAYAISPDGEGGGDAITGVADRYGGPGIGHNGGSGRAAVVNSYHVKGIGRTPLVSALTDDAHASGGAYLEECVREVIFSELAGAEFPGGTVPVLAVIDTGLVQVWKLESGAYPERRCLLVRPAFLRPAHFERARAYISDDPADGYADAQRVEHAFRVAIERWGQNALSTIYEHLWLTWAEQLAYAFIHRLPHGGDSTSNIALNGRLLDFGGMTAVPSLARISLTWGAATTGDELLTLMQALTSHAKLLGRYVDASLASKEAIDHMASVVVQRYRHILFRELLRLIGWSATQAEQALRLDPSLPALLNRALTHYRREHFTIFDGTPVPRIAWDIDRFWSEHAPAQWKSLCDELVHRFQRLEIGGHYGSSLCRERSRLRSASRPMLYRERIKQNLYDILERQLKGDLLNQESLDRLVADIVCRNRRDGKIEPSDALPVGFARNAVAGYALFRRIDTGALFAIAEWKAESNESSHATEKSREIFTLDEDGIVFADASAPDFLGVVCCDLVTNLK</sequence>
<evidence type="ECO:0008006" key="3">
    <source>
        <dbReference type="Google" id="ProtNLM"/>
    </source>
</evidence>